<dbReference type="InterPro" id="IPR011990">
    <property type="entry name" value="TPR-like_helical_dom_sf"/>
</dbReference>
<evidence type="ECO:0000256" key="2">
    <source>
        <dbReference type="ARBA" id="ARBA00022803"/>
    </source>
</evidence>
<dbReference type="EMBL" id="BRXW01000735">
    <property type="protein sequence ID" value="GMH75762.1"/>
    <property type="molecule type" value="Genomic_DNA"/>
</dbReference>
<dbReference type="SUPFAM" id="SSF48452">
    <property type="entry name" value="TPR-like"/>
    <property type="match status" value="1"/>
</dbReference>
<dbReference type="InterPro" id="IPR019734">
    <property type="entry name" value="TPR_rpt"/>
</dbReference>
<dbReference type="AlphaFoldDB" id="A0A9W7AP20"/>
<protein>
    <recommendedName>
        <fullName evidence="6">Kinesin light chain</fullName>
    </recommendedName>
</protein>
<dbReference type="Pfam" id="PF13424">
    <property type="entry name" value="TPR_12"/>
    <property type="match status" value="1"/>
</dbReference>
<evidence type="ECO:0000313" key="5">
    <source>
        <dbReference type="Proteomes" id="UP001165122"/>
    </source>
</evidence>
<reference evidence="5" key="1">
    <citation type="journal article" date="2023" name="Commun. Biol.">
        <title>Genome analysis of Parmales, the sister group of diatoms, reveals the evolutionary specialization of diatoms from phago-mixotrophs to photoautotrophs.</title>
        <authorList>
            <person name="Ban H."/>
            <person name="Sato S."/>
            <person name="Yoshikawa S."/>
            <person name="Yamada K."/>
            <person name="Nakamura Y."/>
            <person name="Ichinomiya M."/>
            <person name="Sato N."/>
            <person name="Blanc-Mathieu R."/>
            <person name="Endo H."/>
            <person name="Kuwata A."/>
            <person name="Ogata H."/>
        </authorList>
    </citation>
    <scope>NUCLEOTIDE SEQUENCE [LARGE SCALE GENOMIC DNA]</scope>
    <source>
        <strain evidence="5">NIES 3700</strain>
    </source>
</reference>
<evidence type="ECO:0000313" key="4">
    <source>
        <dbReference type="EMBL" id="GMH75762.1"/>
    </source>
</evidence>
<dbReference type="SMART" id="SM00028">
    <property type="entry name" value="TPR"/>
    <property type="match status" value="2"/>
</dbReference>
<comment type="caution">
    <text evidence="4">The sequence shown here is derived from an EMBL/GenBank/DDBJ whole genome shotgun (WGS) entry which is preliminary data.</text>
</comment>
<gene>
    <name evidence="4" type="ORF">TrLO_g2658</name>
</gene>
<dbReference type="PROSITE" id="PS50005">
    <property type="entry name" value="TPR"/>
    <property type="match status" value="1"/>
</dbReference>
<evidence type="ECO:0008006" key="6">
    <source>
        <dbReference type="Google" id="ProtNLM"/>
    </source>
</evidence>
<accession>A0A9W7AP20</accession>
<organism evidence="4 5">
    <name type="scientific">Triparma laevis f. longispina</name>
    <dbReference type="NCBI Taxonomy" id="1714387"/>
    <lineage>
        <taxon>Eukaryota</taxon>
        <taxon>Sar</taxon>
        <taxon>Stramenopiles</taxon>
        <taxon>Ochrophyta</taxon>
        <taxon>Bolidophyceae</taxon>
        <taxon>Parmales</taxon>
        <taxon>Triparmaceae</taxon>
        <taxon>Triparma</taxon>
    </lineage>
</organism>
<feature type="repeat" description="TPR" evidence="3">
    <location>
        <begin position="62"/>
        <end position="95"/>
    </location>
</feature>
<name>A0A9W7AP20_9STRA</name>
<dbReference type="Proteomes" id="UP001165122">
    <property type="component" value="Unassembled WGS sequence"/>
</dbReference>
<sequence length="172" mass="19812">MRDLVKRMERALGEENKVTLETLNTFGTVLKDNGQYEEAIKIFERCLVGQMKVLGEDHKDTLDMLNKMGAAYYGLMNYEKALKYFERALNGGEKTMGKNHLETLTTVINIANVYTMGMRNYGNAEELYEAQLGKDHQRTKMCAMNFRICLERNSNSERLTALISSYPWLTNE</sequence>
<keyword evidence="5" id="KW-1185">Reference proteome</keyword>
<keyword evidence="1" id="KW-0677">Repeat</keyword>
<evidence type="ECO:0000256" key="1">
    <source>
        <dbReference type="ARBA" id="ARBA00022737"/>
    </source>
</evidence>
<dbReference type="PANTHER" id="PTHR45641">
    <property type="entry name" value="TETRATRICOPEPTIDE REPEAT PROTEIN (AFU_ORTHOLOGUE AFUA_6G03870)"/>
    <property type="match status" value="1"/>
</dbReference>
<dbReference type="Gene3D" id="1.25.40.10">
    <property type="entry name" value="Tetratricopeptide repeat domain"/>
    <property type="match status" value="1"/>
</dbReference>
<proteinExistence type="predicted"/>
<keyword evidence="2 3" id="KW-0802">TPR repeat</keyword>
<dbReference type="OrthoDB" id="39271at2759"/>
<evidence type="ECO:0000256" key="3">
    <source>
        <dbReference type="PROSITE-ProRule" id="PRU00339"/>
    </source>
</evidence>